<gene>
    <name evidence="8" type="ORF">TrRE_jg8281</name>
</gene>
<feature type="domain" description="Fibronectin type-III" evidence="7">
    <location>
        <begin position="377"/>
        <end position="493"/>
    </location>
</feature>
<feature type="domain" description="EF-hand" evidence="6">
    <location>
        <begin position="35"/>
        <end position="70"/>
    </location>
</feature>
<dbReference type="Gene3D" id="1.10.238.10">
    <property type="entry name" value="EF-hand"/>
    <property type="match status" value="3"/>
</dbReference>
<evidence type="ECO:0000313" key="9">
    <source>
        <dbReference type="Proteomes" id="UP001165082"/>
    </source>
</evidence>
<dbReference type="SMART" id="SM00060">
    <property type="entry name" value="FN3"/>
    <property type="match status" value="1"/>
</dbReference>
<reference evidence="8" key="1">
    <citation type="submission" date="2022-07" db="EMBL/GenBank/DDBJ databases">
        <title>Genome analysis of Parmales, a sister group of diatoms, reveals the evolutionary specialization of diatoms from phago-mixotrophs to photoautotrophs.</title>
        <authorList>
            <person name="Ban H."/>
            <person name="Sato S."/>
            <person name="Yoshikawa S."/>
            <person name="Kazumasa Y."/>
            <person name="Nakamura Y."/>
            <person name="Ichinomiya M."/>
            <person name="Saitoh K."/>
            <person name="Sato N."/>
            <person name="Blanc-Mathieu R."/>
            <person name="Endo H."/>
            <person name="Kuwata A."/>
            <person name="Ogata H."/>
        </authorList>
    </citation>
    <scope>NUCLEOTIDE SEQUENCE</scope>
</reference>
<dbReference type="SMART" id="SM00456">
    <property type="entry name" value="WW"/>
    <property type="match status" value="4"/>
</dbReference>
<dbReference type="PROSITE" id="PS50020">
    <property type="entry name" value="WW_DOMAIN_2"/>
    <property type="match status" value="2"/>
</dbReference>
<dbReference type="AlphaFoldDB" id="A0A9W7A5Q0"/>
<evidence type="ECO:0000256" key="4">
    <source>
        <dbReference type="ARBA" id="ARBA00022837"/>
    </source>
</evidence>
<dbReference type="InterPro" id="IPR018247">
    <property type="entry name" value="EF_Hand_1_Ca_BS"/>
</dbReference>
<dbReference type="InterPro" id="IPR002048">
    <property type="entry name" value="EF_hand_dom"/>
</dbReference>
<dbReference type="InterPro" id="IPR036020">
    <property type="entry name" value="WW_dom_sf"/>
</dbReference>
<dbReference type="PROSITE" id="PS01159">
    <property type="entry name" value="WW_DOMAIN_1"/>
    <property type="match status" value="1"/>
</dbReference>
<keyword evidence="9" id="KW-1185">Reference proteome</keyword>
<dbReference type="SUPFAM" id="SSF49265">
    <property type="entry name" value="Fibronectin type III"/>
    <property type="match status" value="1"/>
</dbReference>
<dbReference type="Pfam" id="PF13499">
    <property type="entry name" value="EF-hand_7"/>
    <property type="match status" value="2"/>
</dbReference>
<dbReference type="SUPFAM" id="SSF47473">
    <property type="entry name" value="EF-hand"/>
    <property type="match status" value="2"/>
</dbReference>
<evidence type="ECO:0008006" key="10">
    <source>
        <dbReference type="Google" id="ProtNLM"/>
    </source>
</evidence>
<dbReference type="GO" id="GO:0043226">
    <property type="term" value="C:organelle"/>
    <property type="evidence" value="ECO:0007669"/>
    <property type="project" value="UniProtKB-ARBA"/>
</dbReference>
<comment type="caution">
    <text evidence="8">The sequence shown here is derived from an EMBL/GenBank/DDBJ whole genome shotgun (WGS) entry which is preliminary data.</text>
</comment>
<dbReference type="OrthoDB" id="191686at2759"/>
<sequence>MCFSCFSRSLDELMKQAQGGPDLTELMNMLQMKKKSKKKYLKLFTAIDKDGSGYISLIEWFVYMRLDHSKFVERAFAQMDINQEGDSAQQLDVTEFFIGLVNFCFFPKEKLSRFVFDLYDEDKNGDITIAELELMVSDICGEGKEDLVQKLMKMLDNDASLDVSYTEFMKVEKRASTILAPAFTLQSKLQERCMGRRFWKKRAKKVKKMLASQNTETLVDYFAKMLEKEMPPPPTFDEDDLDIEEDADSDEGSYHEETWEEIEAKRLEAEREAKLREYEDMEVFKNEFEEFRRFKEPATGRYFWVNTKTKEELWNVPAPGVTITIGDYVRALDFTYERAYWYNKITRERFWVLPEENQEGAKKFTKNSLAIRRARGFPDPPKVVSAAGGLGRAAVWWVEPMDNDRYPWIALHVCRYRLDSSEDPANPEWEYKGRTTQILDELEEGALPKQVNVPELKEYATYRFSVIYENAVGESVESDFSNQVKIISPLPEGWVEFDLPDGRTFFANAKTKGARWDRPENDPFYMETDLFLKFSRREVKKLKACYAQMDWDESQKISYDEFLDVCNEIGEHKVRDDDRKIKPYWKAAKKDEFGEIGFRDMVFLLHEWKQFKMGQRGFISRYICCLCKWAWESCYAPKVGGAKKYLGGDAGMRMGDWVKANHPLVGRPFYHNNKTKETTWEMPEEVRYYLGEKLNANLRRRYDEKQMKEFQEEFKAMDLDGSGAVDESELGLILENLGENVTASRLKGLIKEIDKDGSGEIEFEEFMVMIDAVWRGKGSAGWGRVTDSTLDEENKKKMNEMKDNLDDFADEYEQKKLDEARSKGILYPHGRYCYCGCRKPQGFGVFQIAKKSVKKKK</sequence>
<name>A0A9W7A5Q0_9STRA</name>
<feature type="domain" description="EF-hand" evidence="6">
    <location>
        <begin position="107"/>
        <end position="142"/>
    </location>
</feature>
<dbReference type="SUPFAM" id="SSF51045">
    <property type="entry name" value="WW domain"/>
    <property type="match status" value="2"/>
</dbReference>
<feature type="domain" description="EF-hand" evidence="6">
    <location>
        <begin position="705"/>
        <end position="740"/>
    </location>
</feature>
<evidence type="ECO:0000256" key="1">
    <source>
        <dbReference type="ARBA" id="ARBA00005253"/>
    </source>
</evidence>
<feature type="domain" description="EF-hand" evidence="6">
    <location>
        <begin position="741"/>
        <end position="776"/>
    </location>
</feature>
<proteinExistence type="inferred from homology"/>
<dbReference type="EMBL" id="BRXZ01001135">
    <property type="protein sequence ID" value="GMH63382.1"/>
    <property type="molecule type" value="Genomic_DNA"/>
</dbReference>
<keyword evidence="4" id="KW-0106">Calcium</keyword>
<dbReference type="PROSITE" id="PS00018">
    <property type="entry name" value="EF_HAND_1"/>
    <property type="match status" value="4"/>
</dbReference>
<dbReference type="InterPro" id="IPR036116">
    <property type="entry name" value="FN3_sf"/>
</dbReference>
<feature type="domain" description="WW" evidence="5">
    <location>
        <begin position="657"/>
        <end position="685"/>
    </location>
</feature>
<dbReference type="InterPro" id="IPR001202">
    <property type="entry name" value="WW_dom"/>
</dbReference>
<dbReference type="GO" id="GO:0005509">
    <property type="term" value="F:calcium ion binding"/>
    <property type="evidence" value="ECO:0007669"/>
    <property type="project" value="InterPro"/>
</dbReference>
<dbReference type="Proteomes" id="UP001165082">
    <property type="component" value="Unassembled WGS sequence"/>
</dbReference>
<keyword evidence="2" id="KW-0479">Metal-binding</keyword>
<evidence type="ECO:0000256" key="2">
    <source>
        <dbReference type="ARBA" id="ARBA00022723"/>
    </source>
</evidence>
<accession>A0A9W7A5Q0</accession>
<dbReference type="Gene3D" id="2.60.40.10">
    <property type="entry name" value="Immunoglobulins"/>
    <property type="match status" value="1"/>
</dbReference>
<dbReference type="CDD" id="cd00063">
    <property type="entry name" value="FN3"/>
    <property type="match status" value="1"/>
</dbReference>
<evidence type="ECO:0000259" key="7">
    <source>
        <dbReference type="PROSITE" id="PS50853"/>
    </source>
</evidence>
<dbReference type="PANTHER" id="PTHR45942">
    <property type="entry name" value="PROTEIN PHOSPATASE 3 REGULATORY SUBUNIT B ALPHA ISOFORM TYPE 1"/>
    <property type="match status" value="1"/>
</dbReference>
<comment type="similarity">
    <text evidence="1">Belongs to the centrin family.</text>
</comment>
<evidence type="ECO:0000256" key="3">
    <source>
        <dbReference type="ARBA" id="ARBA00022737"/>
    </source>
</evidence>
<dbReference type="InterPro" id="IPR013783">
    <property type="entry name" value="Ig-like_fold"/>
</dbReference>
<evidence type="ECO:0000259" key="6">
    <source>
        <dbReference type="PROSITE" id="PS50222"/>
    </source>
</evidence>
<keyword evidence="3" id="KW-0677">Repeat</keyword>
<evidence type="ECO:0000313" key="8">
    <source>
        <dbReference type="EMBL" id="GMH63382.1"/>
    </source>
</evidence>
<dbReference type="CDD" id="cd00201">
    <property type="entry name" value="WW"/>
    <property type="match status" value="2"/>
</dbReference>
<dbReference type="InterPro" id="IPR011992">
    <property type="entry name" value="EF-hand-dom_pair"/>
</dbReference>
<evidence type="ECO:0000259" key="5">
    <source>
        <dbReference type="PROSITE" id="PS50020"/>
    </source>
</evidence>
<dbReference type="InterPro" id="IPR003961">
    <property type="entry name" value="FN3_dom"/>
</dbReference>
<organism evidence="8 9">
    <name type="scientific">Triparma retinervis</name>
    <dbReference type="NCBI Taxonomy" id="2557542"/>
    <lineage>
        <taxon>Eukaryota</taxon>
        <taxon>Sar</taxon>
        <taxon>Stramenopiles</taxon>
        <taxon>Ochrophyta</taxon>
        <taxon>Bolidophyceae</taxon>
        <taxon>Parmales</taxon>
        <taxon>Triparmaceae</taxon>
        <taxon>Triparma</taxon>
    </lineage>
</organism>
<dbReference type="Pfam" id="PF00397">
    <property type="entry name" value="WW"/>
    <property type="match status" value="1"/>
</dbReference>
<feature type="domain" description="EF-hand" evidence="6">
    <location>
        <begin position="537"/>
        <end position="572"/>
    </location>
</feature>
<dbReference type="FunFam" id="1.10.238.10:FF:000178">
    <property type="entry name" value="Calmodulin-2 A"/>
    <property type="match status" value="1"/>
</dbReference>
<protein>
    <recommendedName>
        <fullName evidence="10">Calmodulin</fullName>
    </recommendedName>
</protein>
<dbReference type="SMART" id="SM00054">
    <property type="entry name" value="EFh"/>
    <property type="match status" value="6"/>
</dbReference>
<dbReference type="Pfam" id="PF13833">
    <property type="entry name" value="EF-hand_8"/>
    <property type="match status" value="1"/>
</dbReference>
<dbReference type="CDD" id="cd00051">
    <property type="entry name" value="EFh"/>
    <property type="match status" value="2"/>
</dbReference>
<dbReference type="Gene3D" id="2.20.70.10">
    <property type="match status" value="2"/>
</dbReference>
<dbReference type="PROSITE" id="PS50222">
    <property type="entry name" value="EF_HAND_2"/>
    <property type="match status" value="5"/>
</dbReference>
<feature type="domain" description="WW" evidence="5">
    <location>
        <begin position="488"/>
        <end position="521"/>
    </location>
</feature>
<dbReference type="PROSITE" id="PS50853">
    <property type="entry name" value="FN3"/>
    <property type="match status" value="1"/>
</dbReference>